<keyword evidence="2" id="KW-1185">Reference proteome</keyword>
<reference evidence="1" key="1">
    <citation type="submission" date="2021-03" db="EMBL/GenBank/DDBJ databases">
        <title>A new species, PO-11, isolated from a karst cave deposit.</title>
        <authorList>
            <person name="Zhaoxiaoyong W."/>
        </authorList>
    </citation>
    <scope>NUCLEOTIDE SEQUENCE</scope>
    <source>
        <strain evidence="1">PO-11</strain>
    </source>
</reference>
<keyword evidence="1" id="KW-0255">Endonuclease</keyword>
<dbReference type="EMBL" id="JAFNLL010000005">
    <property type="protein sequence ID" value="MBO1267080.1"/>
    <property type="molecule type" value="Genomic_DNA"/>
</dbReference>
<dbReference type="InterPro" id="IPR004211">
    <property type="entry name" value="Endonuclease_7"/>
</dbReference>
<sequence length="146" mass="16214">MPSTTEAKRAYNKEYNSRPEVIERKRLKNQGLRATRAAYKKTDAGIAAEKRYKQSVGGKRLQQLNRIKWRYGLSPEEFEGLHSSQGGKCAICSLIPPTPLHVDHDHETGKVRGLLCGSCNRAIGLLKDDTDLMRSAIAYLGASDAI</sequence>
<keyword evidence="1" id="KW-0540">Nuclease</keyword>
<evidence type="ECO:0000313" key="1">
    <source>
        <dbReference type="EMBL" id="MBO1267080.1"/>
    </source>
</evidence>
<dbReference type="Gene3D" id="3.40.1800.10">
    <property type="entry name" value="His-Me finger endonucleases"/>
    <property type="match status" value="1"/>
</dbReference>
<dbReference type="RefSeq" id="WP_207614907.1">
    <property type="nucleotide sequence ID" value="NZ_JAFNLL010000005.1"/>
</dbReference>
<dbReference type="InterPro" id="IPR044925">
    <property type="entry name" value="His-Me_finger_sf"/>
</dbReference>
<organism evidence="1 2">
    <name type="scientific">Arthrobacter cavernae</name>
    <dbReference type="NCBI Taxonomy" id="2817681"/>
    <lineage>
        <taxon>Bacteria</taxon>
        <taxon>Bacillati</taxon>
        <taxon>Actinomycetota</taxon>
        <taxon>Actinomycetes</taxon>
        <taxon>Micrococcales</taxon>
        <taxon>Micrococcaceae</taxon>
        <taxon>Arthrobacter</taxon>
    </lineage>
</organism>
<dbReference type="Proteomes" id="UP000664164">
    <property type="component" value="Unassembled WGS sequence"/>
</dbReference>
<dbReference type="InterPro" id="IPR038563">
    <property type="entry name" value="Endonuclease_7_sf"/>
</dbReference>
<proteinExistence type="predicted"/>
<dbReference type="GO" id="GO:0004519">
    <property type="term" value="F:endonuclease activity"/>
    <property type="evidence" value="ECO:0007669"/>
    <property type="project" value="UniProtKB-KW"/>
</dbReference>
<dbReference type="Pfam" id="PF02945">
    <property type="entry name" value="Endonuclease_7"/>
    <property type="match status" value="1"/>
</dbReference>
<dbReference type="AlphaFoldDB" id="A0A939HGJ4"/>
<accession>A0A939HGJ4</accession>
<gene>
    <name evidence="1" type="ORF">J1902_03645</name>
</gene>
<comment type="caution">
    <text evidence="1">The sequence shown here is derived from an EMBL/GenBank/DDBJ whole genome shotgun (WGS) entry which is preliminary data.</text>
</comment>
<name>A0A939HGJ4_9MICC</name>
<keyword evidence="1" id="KW-0378">Hydrolase</keyword>
<dbReference type="SUPFAM" id="SSF54060">
    <property type="entry name" value="His-Me finger endonucleases"/>
    <property type="match status" value="1"/>
</dbReference>
<protein>
    <submittedName>
        <fullName evidence="1">Endonuclease VII domain-containing protein</fullName>
    </submittedName>
</protein>
<evidence type="ECO:0000313" key="2">
    <source>
        <dbReference type="Proteomes" id="UP000664164"/>
    </source>
</evidence>